<evidence type="ECO:0000256" key="5">
    <source>
        <dbReference type="RuleBase" id="RU003925"/>
    </source>
</evidence>
<keyword evidence="7" id="KW-1185">Reference proteome</keyword>
<dbReference type="EMBL" id="LN890568">
    <property type="protein sequence ID" value="CUS23749.1"/>
    <property type="molecule type" value="Genomic_DNA"/>
</dbReference>
<dbReference type="InterPro" id="IPR027417">
    <property type="entry name" value="P-loop_NTPase"/>
</dbReference>
<evidence type="ECO:0000313" key="7">
    <source>
        <dbReference type="Proteomes" id="UP000236544"/>
    </source>
</evidence>
<keyword evidence="1 3" id="KW-0547">Nucleotide-binding</keyword>
<feature type="binding site" evidence="4">
    <location>
        <position position="40"/>
    </location>
    <ligand>
        <name>Mg(2+)</name>
        <dbReference type="ChEBI" id="CHEBI:18420"/>
    </ligand>
</feature>
<dbReference type="AlphaFoldDB" id="A0A0P1KU60"/>
<dbReference type="NCBIfam" id="TIGR00231">
    <property type="entry name" value="small_GTP"/>
    <property type="match status" value="1"/>
</dbReference>
<organism evidence="6 7">
    <name type="scientific">Lachancea quebecensis</name>
    <dbReference type="NCBI Taxonomy" id="1654605"/>
    <lineage>
        <taxon>Eukaryota</taxon>
        <taxon>Fungi</taxon>
        <taxon>Dikarya</taxon>
        <taxon>Ascomycota</taxon>
        <taxon>Saccharomycotina</taxon>
        <taxon>Saccharomycetes</taxon>
        <taxon>Saccharomycetales</taxon>
        <taxon>Saccharomycetaceae</taxon>
        <taxon>Lachancea</taxon>
    </lineage>
</organism>
<accession>A0A0P1KU60</accession>
<dbReference type="SMART" id="SM00173">
    <property type="entry name" value="RAS"/>
    <property type="match status" value="1"/>
</dbReference>
<protein>
    <submittedName>
        <fullName evidence="6">LAQU0S11e03422g1_1</fullName>
    </submittedName>
</protein>
<evidence type="ECO:0000256" key="3">
    <source>
        <dbReference type="PIRSR" id="PIRSR606689-1"/>
    </source>
</evidence>
<comment type="similarity">
    <text evidence="5">Belongs to the small GTPase superfamily. Arf family.</text>
</comment>
<reference evidence="7" key="1">
    <citation type="submission" date="2015-10" db="EMBL/GenBank/DDBJ databases">
        <authorList>
            <person name="Devillers H."/>
        </authorList>
    </citation>
    <scope>NUCLEOTIDE SEQUENCE [LARGE SCALE GENOMIC DNA]</scope>
</reference>
<dbReference type="PROSITE" id="PS51417">
    <property type="entry name" value="ARF"/>
    <property type="match status" value="1"/>
</dbReference>
<dbReference type="OrthoDB" id="2011769at2759"/>
<dbReference type="SMART" id="SM00177">
    <property type="entry name" value="ARF"/>
    <property type="match status" value="1"/>
</dbReference>
<feature type="binding site" evidence="4">
    <location>
        <position position="58"/>
    </location>
    <ligand>
        <name>Mg(2+)</name>
        <dbReference type="ChEBI" id="CHEBI:18420"/>
    </ligand>
</feature>
<feature type="binding site" evidence="3">
    <location>
        <begin position="136"/>
        <end position="139"/>
    </location>
    <ligand>
        <name>GTP</name>
        <dbReference type="ChEBI" id="CHEBI:37565"/>
    </ligand>
</feature>
<dbReference type="GO" id="GO:0046872">
    <property type="term" value="F:metal ion binding"/>
    <property type="evidence" value="ECO:0007669"/>
    <property type="project" value="UniProtKB-KW"/>
</dbReference>
<dbReference type="Gene3D" id="3.40.50.300">
    <property type="entry name" value="P-loop containing nucleotide triphosphate hydrolases"/>
    <property type="match status" value="1"/>
</dbReference>
<name>A0A0P1KU60_9SACH</name>
<evidence type="ECO:0000256" key="4">
    <source>
        <dbReference type="PIRSR" id="PIRSR606689-2"/>
    </source>
</evidence>
<feature type="binding site" evidence="3">
    <location>
        <position position="80"/>
    </location>
    <ligand>
        <name>GTP</name>
        <dbReference type="ChEBI" id="CHEBI:37565"/>
    </ligand>
</feature>
<dbReference type="InterPro" id="IPR006689">
    <property type="entry name" value="Small_GTPase_ARF/SAR"/>
</dbReference>
<dbReference type="GO" id="GO:0003924">
    <property type="term" value="F:GTPase activity"/>
    <property type="evidence" value="ECO:0007669"/>
    <property type="project" value="InterPro"/>
</dbReference>
<dbReference type="GO" id="GO:0098852">
    <property type="term" value="C:lytic vacuole membrane"/>
    <property type="evidence" value="ECO:0007669"/>
    <property type="project" value="TreeGrafter"/>
</dbReference>
<keyword evidence="4" id="KW-0460">Magnesium</keyword>
<dbReference type="PANTHER" id="PTHR45732:SF7">
    <property type="entry name" value="ADP-RIBOSYLATION FACTOR-LIKE PROTEIN 8"/>
    <property type="match status" value="1"/>
</dbReference>
<keyword evidence="2 3" id="KW-0342">GTP-binding</keyword>
<dbReference type="Pfam" id="PF00025">
    <property type="entry name" value="Arf"/>
    <property type="match status" value="1"/>
</dbReference>
<keyword evidence="4" id="KW-0479">Metal-binding</keyword>
<dbReference type="PROSITE" id="PS51419">
    <property type="entry name" value="RAB"/>
    <property type="match status" value="1"/>
</dbReference>
<dbReference type="GO" id="GO:0005525">
    <property type="term" value="F:GTP binding"/>
    <property type="evidence" value="ECO:0007669"/>
    <property type="project" value="UniProtKB-KW"/>
</dbReference>
<proteinExistence type="inferred from homology"/>
<dbReference type="PANTHER" id="PTHR45732">
    <property type="entry name" value="ADP-RIBOSYLATION FACTOR-LIKE PROTEIN 8"/>
    <property type="match status" value="1"/>
</dbReference>
<sequence>MLGVECLKQWAISVWQYILSIFYQKELNIVIVGLQNSGKTSLTTVLLGKPFEQDTIPTLGMRMEQFSLGLNVVRIFDLAGQHRFHHIWKRYFERADLIIYVIDLSDLTNWQECKRTLHQVIVDTNRDGIPMLILGNKIDLISTPDISKGVNDRKNQKRSAADLSAIEQWKYMAPLLRNYEYDDIPIYQLEDSNLYVLKNVETLSKELGIDLKNGILYMPESQIYLDRDLAVFTISCKDGEYIQDVLNWINQL</sequence>
<dbReference type="SUPFAM" id="SSF52540">
    <property type="entry name" value="P-loop containing nucleoside triphosphate hydrolases"/>
    <property type="match status" value="1"/>
</dbReference>
<feature type="binding site" evidence="3">
    <location>
        <begin position="33"/>
        <end position="40"/>
    </location>
    <ligand>
        <name>GTP</name>
        <dbReference type="ChEBI" id="CHEBI:37565"/>
    </ligand>
</feature>
<dbReference type="SMART" id="SM00178">
    <property type="entry name" value="SAR"/>
    <property type="match status" value="1"/>
</dbReference>
<dbReference type="PRINTS" id="PR00328">
    <property type="entry name" value="SAR1GTPBP"/>
</dbReference>
<evidence type="ECO:0000256" key="1">
    <source>
        <dbReference type="ARBA" id="ARBA00022741"/>
    </source>
</evidence>
<dbReference type="Proteomes" id="UP000236544">
    <property type="component" value="Unassembled WGS sequence"/>
</dbReference>
<evidence type="ECO:0000256" key="2">
    <source>
        <dbReference type="ARBA" id="ARBA00023134"/>
    </source>
</evidence>
<gene>
    <name evidence="6" type="ORF">LAQU0_S11e03422g</name>
</gene>
<evidence type="ECO:0000313" key="6">
    <source>
        <dbReference type="EMBL" id="CUS23749.1"/>
    </source>
</evidence>
<dbReference type="SMART" id="SM00175">
    <property type="entry name" value="RAB"/>
    <property type="match status" value="1"/>
</dbReference>
<dbReference type="InterPro" id="IPR005225">
    <property type="entry name" value="Small_GTP-bd"/>
</dbReference>